<dbReference type="EMBL" id="AGWQ01000006">
    <property type="protein sequence ID" value="EJZ86184.1"/>
    <property type="molecule type" value="Genomic_DNA"/>
</dbReference>
<comment type="caution">
    <text evidence="8">The sequence shown here is derived from an EMBL/GenBank/DDBJ whole genome shotgun (WGS) entry which is preliminary data.</text>
</comment>
<evidence type="ECO:0000259" key="6">
    <source>
        <dbReference type="PROSITE" id="PS51192"/>
    </source>
</evidence>
<dbReference type="PATRIC" id="fig|883077.3.peg.818"/>
<feature type="domain" description="Helicase C-terminal" evidence="7">
    <location>
        <begin position="296"/>
        <end position="492"/>
    </location>
</feature>
<dbReference type="PROSITE" id="PS51192">
    <property type="entry name" value="HELICASE_ATP_BIND_1"/>
    <property type="match status" value="1"/>
</dbReference>
<dbReference type="PROSITE" id="PS51194">
    <property type="entry name" value="HELICASE_CTER"/>
    <property type="match status" value="1"/>
</dbReference>
<dbReference type="CDD" id="cd18795">
    <property type="entry name" value="SF2_C_Ski2"/>
    <property type="match status" value="1"/>
</dbReference>
<keyword evidence="4" id="KW-0067">ATP-binding</keyword>
<keyword evidence="2" id="KW-0378">Hydrolase</keyword>
<dbReference type="eggNOG" id="COG4581">
    <property type="taxonomic scope" value="Bacteria"/>
</dbReference>
<name>K0Z277_9ACTO</name>
<evidence type="ECO:0000256" key="5">
    <source>
        <dbReference type="SAM" id="MobiDB-lite"/>
    </source>
</evidence>
<dbReference type="InterPro" id="IPR058621">
    <property type="entry name" value="SH3_HelY"/>
</dbReference>
<dbReference type="AlphaFoldDB" id="K0Z277"/>
<dbReference type="GO" id="GO:0055087">
    <property type="term" value="C:Ski complex"/>
    <property type="evidence" value="ECO:0007669"/>
    <property type="project" value="TreeGrafter"/>
</dbReference>
<protein>
    <recommendedName>
        <fullName evidence="10">DEAD/DEAH box helicase</fullName>
    </recommendedName>
</protein>
<dbReference type="InterPro" id="IPR027417">
    <property type="entry name" value="P-loop_NTPase"/>
</dbReference>
<dbReference type="InterPro" id="IPR012961">
    <property type="entry name" value="Ski2/MTR4_C"/>
</dbReference>
<dbReference type="RefSeq" id="WP_006681014.1">
    <property type="nucleotide sequence ID" value="NZ_JH815209.1"/>
</dbReference>
<dbReference type="GO" id="GO:0004386">
    <property type="term" value="F:helicase activity"/>
    <property type="evidence" value="ECO:0007669"/>
    <property type="project" value="UniProtKB-KW"/>
</dbReference>
<dbReference type="Pfam" id="PF00270">
    <property type="entry name" value="DEAD"/>
    <property type="match status" value="1"/>
</dbReference>
<accession>K0Z277</accession>
<dbReference type="Pfam" id="PF08148">
    <property type="entry name" value="DSHCT"/>
    <property type="match status" value="1"/>
</dbReference>
<dbReference type="PANTHER" id="PTHR12131">
    <property type="entry name" value="ATP-DEPENDENT RNA AND DNA HELICASE"/>
    <property type="match status" value="1"/>
</dbReference>
<dbReference type="SUPFAM" id="SSF52540">
    <property type="entry name" value="P-loop containing nucleoside triphosphate hydrolases"/>
    <property type="match status" value="1"/>
</dbReference>
<dbReference type="Pfam" id="PF26090">
    <property type="entry name" value="SH3_HelY"/>
    <property type="match status" value="1"/>
</dbReference>
<sequence length="922" mass="101681">MSPKRRRQASKASGEPQPVEQLSPAQRMQAFKKDQHIQRSMRYAWCETLGFQADDFQIEAMDALEAGQSVLVAAPTGAGKTVVGEFATYLALQKGKRSFYTTPIKALSNQKFSDLRRRFGEDTVGLLTGDTSINSHAPIVVMTTEVLRNMIYAGADLSDLDSVVLDEVHYLADRFRGPVWEEVIIHLPAEQKIVALSATVSNAEEFGTWIGHVRGGCRVVVSEHRPVPLYQHMLVGRHLYDLYSPSKKGESTRINPELRSAIGPSIPGRTGRGGRNWHETARVRPPRESRPSTLIELDRAGLLPTITFVFSRAGCEDAVTQVVHAGIWLTNKEEQKQIATAVDEVKTQVGAQDCHVLGINAWGEALERGIAAHHAGLLPIQKETVENLFTRGLIKMVYATETLALGINMPARSVVIESLRKWNGAAHVQLTPGEYTQLSGRAGRRGIDTEGHAIVLHRGQVAPEEVNALASKRTYPLISAFTPTYNMVVNLLHHSSRAATRDVLETSFAQFQADGGVVELAQHARALARQRAKFEQDMECDRGDAREYFALRDDLVLAQKSESKLRAAEKRSANRVALATCQPGTIIRYGSGRRSLYAVVAFHSDTAIGHVSTTVIGTDGKFHSLSAKDVSSSFAVVGSMKIAGGSAVRRNKERMKIADELKRRIRAKSLEIPLDTPDFDATKSAQIEKQLKAHPVHQCPEREHHARAGHQWARINRELRTVNERIDSRTHSVAHKFDRVCQVLEELGFLDGDTVTDQGERLRHIFGERDIIVMECLRSGAWSGLDDAELAAIVSTCVFESRREDGARPALPVGLSKNLTRALKATLQASAKVADVEKRAGLEPTTEPDSGMMEACLAWAHGASLGTSLDGEEMLGGDFVRWIRQVMDLLDQLRHDTDEAMASQAKRARHQLVHGVVAWSVL</sequence>
<evidence type="ECO:0000256" key="1">
    <source>
        <dbReference type="ARBA" id="ARBA00022741"/>
    </source>
</evidence>
<dbReference type="PANTHER" id="PTHR12131:SF1">
    <property type="entry name" value="ATP-DEPENDENT RNA HELICASE SUPV3L1, MITOCHONDRIAL-RELATED"/>
    <property type="match status" value="1"/>
</dbReference>
<dbReference type="SMART" id="SM01142">
    <property type="entry name" value="DSHCT"/>
    <property type="match status" value="1"/>
</dbReference>
<organism evidence="8 9">
    <name type="scientific">Schaalia turicensis ACS-279-V-Col4</name>
    <dbReference type="NCBI Taxonomy" id="883077"/>
    <lineage>
        <taxon>Bacteria</taxon>
        <taxon>Bacillati</taxon>
        <taxon>Actinomycetota</taxon>
        <taxon>Actinomycetes</taxon>
        <taxon>Actinomycetales</taxon>
        <taxon>Actinomycetaceae</taxon>
        <taxon>Schaalia</taxon>
    </lineage>
</organism>
<feature type="region of interest" description="Disordered" evidence="5">
    <location>
        <begin position="1"/>
        <end position="24"/>
    </location>
</feature>
<keyword evidence="3" id="KW-0347">Helicase</keyword>
<dbReference type="SMART" id="SM00487">
    <property type="entry name" value="DEXDc"/>
    <property type="match status" value="1"/>
</dbReference>
<dbReference type="Pfam" id="PF00271">
    <property type="entry name" value="Helicase_C"/>
    <property type="match status" value="1"/>
</dbReference>
<proteinExistence type="predicted"/>
<dbReference type="InterPro" id="IPR001650">
    <property type="entry name" value="Helicase_C-like"/>
</dbReference>
<gene>
    <name evidence="8" type="ORF">HMPREF9241_00809</name>
</gene>
<evidence type="ECO:0000256" key="3">
    <source>
        <dbReference type="ARBA" id="ARBA00022806"/>
    </source>
</evidence>
<dbReference type="GO" id="GO:0005524">
    <property type="term" value="F:ATP binding"/>
    <property type="evidence" value="ECO:0007669"/>
    <property type="project" value="UniProtKB-KW"/>
</dbReference>
<dbReference type="Gene3D" id="3.40.50.300">
    <property type="entry name" value="P-loop containing nucleotide triphosphate hydrolases"/>
    <property type="match status" value="2"/>
</dbReference>
<feature type="compositionally biased region" description="Basic and acidic residues" evidence="5">
    <location>
        <begin position="276"/>
        <end position="290"/>
    </location>
</feature>
<dbReference type="SMART" id="SM00490">
    <property type="entry name" value="HELICc"/>
    <property type="match status" value="1"/>
</dbReference>
<dbReference type="InterPro" id="IPR011545">
    <property type="entry name" value="DEAD/DEAH_box_helicase_dom"/>
</dbReference>
<dbReference type="GO" id="GO:0003676">
    <property type="term" value="F:nucleic acid binding"/>
    <property type="evidence" value="ECO:0007669"/>
    <property type="project" value="InterPro"/>
</dbReference>
<keyword evidence="9" id="KW-1185">Reference proteome</keyword>
<evidence type="ECO:0000259" key="7">
    <source>
        <dbReference type="PROSITE" id="PS51194"/>
    </source>
</evidence>
<feature type="domain" description="Helicase ATP-binding" evidence="6">
    <location>
        <begin position="61"/>
        <end position="218"/>
    </location>
</feature>
<dbReference type="InterPro" id="IPR014001">
    <property type="entry name" value="Helicase_ATP-bd"/>
</dbReference>
<evidence type="ECO:0008006" key="10">
    <source>
        <dbReference type="Google" id="ProtNLM"/>
    </source>
</evidence>
<keyword evidence="1" id="KW-0547">Nucleotide-binding</keyword>
<dbReference type="GO" id="GO:0070478">
    <property type="term" value="P:nuclear-transcribed mRNA catabolic process, 3'-5' exonucleolytic nonsense-mediated decay"/>
    <property type="evidence" value="ECO:0007669"/>
    <property type="project" value="TreeGrafter"/>
</dbReference>
<evidence type="ECO:0000256" key="4">
    <source>
        <dbReference type="ARBA" id="ARBA00022840"/>
    </source>
</evidence>
<evidence type="ECO:0000313" key="8">
    <source>
        <dbReference type="EMBL" id="EJZ86184.1"/>
    </source>
</evidence>
<dbReference type="GO" id="GO:0016787">
    <property type="term" value="F:hydrolase activity"/>
    <property type="evidence" value="ECO:0007669"/>
    <property type="project" value="UniProtKB-KW"/>
</dbReference>
<evidence type="ECO:0000256" key="2">
    <source>
        <dbReference type="ARBA" id="ARBA00022801"/>
    </source>
</evidence>
<feature type="region of interest" description="Disordered" evidence="5">
    <location>
        <begin position="263"/>
        <end position="290"/>
    </location>
</feature>
<dbReference type="HOGENOM" id="CLU_002902_4_1_11"/>
<dbReference type="InterPro" id="IPR050699">
    <property type="entry name" value="RNA-DNA_Helicase"/>
</dbReference>
<dbReference type="Gene3D" id="1.10.3380.30">
    <property type="match status" value="1"/>
</dbReference>
<evidence type="ECO:0000313" key="9">
    <source>
        <dbReference type="Proteomes" id="UP000003994"/>
    </source>
</evidence>
<dbReference type="STRING" id="883077.HMPREF9241_00809"/>
<dbReference type="Proteomes" id="UP000003994">
    <property type="component" value="Unassembled WGS sequence"/>
</dbReference>
<reference evidence="8 9" key="1">
    <citation type="submission" date="2012-07" db="EMBL/GenBank/DDBJ databases">
        <title>The Genome Sequence of Actinomyces turicensis ACS-279-V-COL4.</title>
        <authorList>
            <consortium name="The Broad Institute Genome Sequencing Platform"/>
            <person name="Earl A."/>
            <person name="Ward D."/>
            <person name="Feldgarden M."/>
            <person name="Gevers D."/>
            <person name="Saerens B."/>
            <person name="Vaneechoutte M."/>
            <person name="Walker B."/>
            <person name="Young S.K."/>
            <person name="Zeng Q."/>
            <person name="Gargeya S."/>
            <person name="Fitzgerald M."/>
            <person name="Haas B."/>
            <person name="Abouelleil A."/>
            <person name="Alvarado L."/>
            <person name="Arachchi H.M."/>
            <person name="Berlin A."/>
            <person name="Chapman S.B."/>
            <person name="Goldberg J."/>
            <person name="Griggs A."/>
            <person name="Gujja S."/>
            <person name="Hansen M."/>
            <person name="Howarth C."/>
            <person name="Imamovic A."/>
            <person name="Larimer J."/>
            <person name="McCowen C."/>
            <person name="Montmayeur A."/>
            <person name="Murphy C."/>
            <person name="Neiman D."/>
            <person name="Pearson M."/>
            <person name="Priest M."/>
            <person name="Roberts A."/>
            <person name="Saif S."/>
            <person name="Shea T."/>
            <person name="Sisk P."/>
            <person name="Sykes S."/>
            <person name="Wortman J."/>
            <person name="Nusbaum C."/>
            <person name="Birren B."/>
        </authorList>
    </citation>
    <scope>NUCLEOTIDE SEQUENCE [LARGE SCALE GENOMIC DNA]</scope>
    <source>
        <strain evidence="8 9">ACS-279-V-Col4</strain>
    </source>
</reference>